<evidence type="ECO:0000256" key="6">
    <source>
        <dbReference type="ARBA" id="ARBA00023315"/>
    </source>
</evidence>
<comment type="caution">
    <text evidence="9">The sequence shown here is derived from an EMBL/GenBank/DDBJ whole genome shotgun (WGS) entry which is preliminary data.</text>
</comment>
<sequence length="137" mass="15731">KKTENKEIDNIAKNSLSSDFKSSIHSICNICNLEMIKRTKHCYECHKCVHKFDHHCKYLNTCVGGKNYKFFIIVIGCIFAISLFHIALIIFLFVNINNQNLVDRIDKSIFNKTAYFILLGLSVFPAFITLFGFGILS</sequence>
<evidence type="ECO:0000259" key="8">
    <source>
        <dbReference type="Pfam" id="PF01529"/>
    </source>
</evidence>
<evidence type="ECO:0000313" key="10">
    <source>
        <dbReference type="Proteomes" id="UP001439008"/>
    </source>
</evidence>
<dbReference type="EC" id="2.3.1.225" evidence="7"/>
<feature type="non-terminal residue" evidence="9">
    <location>
        <position position="137"/>
    </location>
</feature>
<dbReference type="Proteomes" id="UP001439008">
    <property type="component" value="Unassembled WGS sequence"/>
</dbReference>
<feature type="transmembrane region" description="Helical" evidence="7">
    <location>
        <begin position="114"/>
        <end position="136"/>
    </location>
</feature>
<keyword evidence="6 7" id="KW-0012">Acyltransferase</keyword>
<comment type="similarity">
    <text evidence="7">Belongs to the DHHC palmitoyltransferase family.</text>
</comment>
<name>A0ABV2AUJ1_9EUKA</name>
<keyword evidence="5 7" id="KW-0472">Membrane</keyword>
<dbReference type="EMBL" id="JBDODL010005744">
    <property type="protein sequence ID" value="MES1923345.1"/>
    <property type="molecule type" value="Genomic_DNA"/>
</dbReference>
<gene>
    <name evidence="9" type="ORF">MHBO_004909</name>
</gene>
<dbReference type="PANTHER" id="PTHR22883:SF203">
    <property type="entry name" value="PALMITOYLTRANSFERASE"/>
    <property type="match status" value="1"/>
</dbReference>
<dbReference type="Pfam" id="PF01529">
    <property type="entry name" value="DHHC"/>
    <property type="match status" value="1"/>
</dbReference>
<comment type="domain">
    <text evidence="7">The DHHC domain is required for palmitoyltransferase activity.</text>
</comment>
<feature type="transmembrane region" description="Helical" evidence="7">
    <location>
        <begin position="70"/>
        <end position="94"/>
    </location>
</feature>
<protein>
    <recommendedName>
        <fullName evidence="7">Palmitoyltransferase</fullName>
        <ecNumber evidence="7">2.3.1.225</ecNumber>
    </recommendedName>
</protein>
<organism evidence="9 10">
    <name type="scientific">Bonamia ostreae</name>
    <dbReference type="NCBI Taxonomy" id="126728"/>
    <lineage>
        <taxon>Eukaryota</taxon>
        <taxon>Sar</taxon>
        <taxon>Rhizaria</taxon>
        <taxon>Endomyxa</taxon>
        <taxon>Ascetosporea</taxon>
        <taxon>Haplosporida</taxon>
        <taxon>Bonamia</taxon>
    </lineage>
</organism>
<keyword evidence="10" id="KW-1185">Reference proteome</keyword>
<evidence type="ECO:0000256" key="5">
    <source>
        <dbReference type="ARBA" id="ARBA00023136"/>
    </source>
</evidence>
<dbReference type="PROSITE" id="PS50216">
    <property type="entry name" value="DHHC"/>
    <property type="match status" value="1"/>
</dbReference>
<comment type="catalytic activity">
    <reaction evidence="7">
        <text>L-cysteinyl-[protein] + hexadecanoyl-CoA = S-hexadecanoyl-L-cysteinyl-[protein] + CoA</text>
        <dbReference type="Rhea" id="RHEA:36683"/>
        <dbReference type="Rhea" id="RHEA-COMP:10131"/>
        <dbReference type="Rhea" id="RHEA-COMP:11032"/>
        <dbReference type="ChEBI" id="CHEBI:29950"/>
        <dbReference type="ChEBI" id="CHEBI:57287"/>
        <dbReference type="ChEBI" id="CHEBI:57379"/>
        <dbReference type="ChEBI" id="CHEBI:74151"/>
        <dbReference type="EC" id="2.3.1.225"/>
    </reaction>
</comment>
<comment type="subcellular location">
    <subcellularLocation>
        <location evidence="1">Membrane</location>
        <topology evidence="1">Multi-pass membrane protein</topology>
    </subcellularLocation>
</comment>
<evidence type="ECO:0000256" key="3">
    <source>
        <dbReference type="ARBA" id="ARBA00022692"/>
    </source>
</evidence>
<dbReference type="InterPro" id="IPR001594">
    <property type="entry name" value="Palmitoyltrfase_DHHC"/>
</dbReference>
<dbReference type="InterPro" id="IPR039859">
    <property type="entry name" value="PFA4/ZDH16/20/ERF2-like"/>
</dbReference>
<evidence type="ECO:0000256" key="7">
    <source>
        <dbReference type="RuleBase" id="RU079119"/>
    </source>
</evidence>
<evidence type="ECO:0000256" key="2">
    <source>
        <dbReference type="ARBA" id="ARBA00022679"/>
    </source>
</evidence>
<feature type="domain" description="Palmitoyltransferase DHHC" evidence="8">
    <location>
        <begin position="24"/>
        <end position="131"/>
    </location>
</feature>
<proteinExistence type="inferred from homology"/>
<keyword evidence="2 7" id="KW-0808">Transferase</keyword>
<evidence type="ECO:0000256" key="1">
    <source>
        <dbReference type="ARBA" id="ARBA00004141"/>
    </source>
</evidence>
<keyword evidence="3 7" id="KW-0812">Transmembrane</keyword>
<accession>A0ABV2AUJ1</accession>
<reference evidence="9 10" key="1">
    <citation type="journal article" date="2024" name="BMC Biol.">
        <title>Comparative genomics of Ascetosporea gives new insight into the evolutionary basis for animal parasitism in Rhizaria.</title>
        <authorList>
            <person name="Hiltunen Thoren M."/>
            <person name="Onut-Brannstrom I."/>
            <person name="Alfjorden A."/>
            <person name="Peckova H."/>
            <person name="Swords F."/>
            <person name="Hooper C."/>
            <person name="Holzer A.S."/>
            <person name="Bass D."/>
            <person name="Burki F."/>
        </authorList>
    </citation>
    <scope>NUCLEOTIDE SEQUENCE [LARGE SCALE GENOMIC DNA]</scope>
    <source>
        <strain evidence="9">20-A016</strain>
    </source>
</reference>
<feature type="non-terminal residue" evidence="9">
    <location>
        <position position="1"/>
    </location>
</feature>
<keyword evidence="4 7" id="KW-1133">Transmembrane helix</keyword>
<evidence type="ECO:0000256" key="4">
    <source>
        <dbReference type="ARBA" id="ARBA00022989"/>
    </source>
</evidence>
<evidence type="ECO:0000313" key="9">
    <source>
        <dbReference type="EMBL" id="MES1923345.1"/>
    </source>
</evidence>
<dbReference type="PANTHER" id="PTHR22883">
    <property type="entry name" value="ZINC FINGER DHHC DOMAIN CONTAINING PROTEIN"/>
    <property type="match status" value="1"/>
</dbReference>